<comment type="caution">
    <text evidence="3">The sequence shown here is derived from an EMBL/GenBank/DDBJ whole genome shotgun (WGS) entry which is preliminary data.</text>
</comment>
<feature type="region of interest" description="Disordered" evidence="1">
    <location>
        <begin position="129"/>
        <end position="174"/>
    </location>
</feature>
<dbReference type="Proteomes" id="UP000037442">
    <property type="component" value="Unassembled WGS sequence"/>
</dbReference>
<gene>
    <name evidence="3" type="ORF">GL58_20480</name>
</gene>
<organism evidence="3 4">
    <name type="scientific">Comamonas testosteroni</name>
    <name type="common">Pseudomonas testosteroni</name>
    <dbReference type="NCBI Taxonomy" id="285"/>
    <lineage>
        <taxon>Bacteria</taxon>
        <taxon>Pseudomonadati</taxon>
        <taxon>Pseudomonadota</taxon>
        <taxon>Betaproteobacteria</taxon>
        <taxon>Burkholderiales</taxon>
        <taxon>Comamonadaceae</taxon>
        <taxon>Comamonas</taxon>
    </lineage>
</organism>
<feature type="signal peptide" evidence="2">
    <location>
        <begin position="1"/>
        <end position="22"/>
    </location>
</feature>
<evidence type="ECO:0000256" key="2">
    <source>
        <dbReference type="SAM" id="SignalP"/>
    </source>
</evidence>
<feature type="compositionally biased region" description="Basic and acidic residues" evidence="1">
    <location>
        <begin position="146"/>
        <end position="159"/>
    </location>
</feature>
<evidence type="ECO:0000313" key="4">
    <source>
        <dbReference type="Proteomes" id="UP000037442"/>
    </source>
</evidence>
<dbReference type="EMBL" id="JNVD01000033">
    <property type="protein sequence ID" value="KOC19095.1"/>
    <property type="molecule type" value="Genomic_DNA"/>
</dbReference>
<protein>
    <recommendedName>
        <fullName evidence="5">Secreted protein</fullName>
    </recommendedName>
</protein>
<proteinExistence type="predicted"/>
<reference evidence="4" key="1">
    <citation type="submission" date="2014-06" db="EMBL/GenBank/DDBJ databases">
        <title>Draft genome sequence of C. testosteroni WDL7.</title>
        <authorList>
            <person name="Wu Y."/>
            <person name="Seshan H."/>
            <person name="Arumugam K."/>
        </authorList>
    </citation>
    <scope>NUCLEOTIDE SEQUENCE [LARGE SCALE GENOMIC DNA]</scope>
    <source>
        <strain evidence="4">WDL7</strain>
    </source>
</reference>
<dbReference type="PATRIC" id="fig|285.49.peg.4244"/>
<feature type="chain" id="PRO_5005574048" description="Secreted protein" evidence="2">
    <location>
        <begin position="23"/>
        <end position="174"/>
    </location>
</feature>
<evidence type="ECO:0000256" key="1">
    <source>
        <dbReference type="SAM" id="MobiDB-lite"/>
    </source>
</evidence>
<accession>A0A0L7MB12</accession>
<evidence type="ECO:0000313" key="3">
    <source>
        <dbReference type="EMBL" id="KOC19095.1"/>
    </source>
</evidence>
<sequence length="174" mass="18390">MPGQANSSRRLWVMVWVSSAWASGADSQAARSRAPTMTSRESTIVFSMRISCSINCVELSKLNAQRGHASGVSAITTAAPTKQNRPRQVGVHCAASSSIVVWAGDGVECMGVSCGQRKSPRAVAAGLNKEPVTFRGAPGEEGEREGEEKPRPGDTDRLHSSLPDEGQAINAHFG</sequence>
<evidence type="ECO:0008006" key="5">
    <source>
        <dbReference type="Google" id="ProtNLM"/>
    </source>
</evidence>
<dbReference type="AlphaFoldDB" id="A0A0L7MB12"/>
<keyword evidence="2" id="KW-0732">Signal</keyword>
<name>A0A0L7MB12_COMTE</name>